<dbReference type="Gene3D" id="3.30.110.70">
    <property type="entry name" value="Hypothetical protein apc22750. Chain B"/>
    <property type="match status" value="1"/>
</dbReference>
<evidence type="ECO:0000256" key="2">
    <source>
        <dbReference type="SAM" id="MobiDB-lite"/>
    </source>
</evidence>
<sequence length="96" mass="10156">MSTLTWEAGVLVVTTNDVPGHDVKQVIGEVIGLTVRTRRLGARIGAGMKSVIGGEPRGLTKTLVQARTARSDRWSPRPPPRSSPCPASARKPPGSC</sequence>
<reference evidence="4" key="1">
    <citation type="journal article" date="2019" name="Int. J. Syst. Evol. Microbiol.">
        <title>The Global Catalogue of Microorganisms (GCM) 10K type strain sequencing project: providing services to taxonomists for standard genome sequencing and annotation.</title>
        <authorList>
            <consortium name="The Broad Institute Genomics Platform"/>
            <consortium name="The Broad Institute Genome Sequencing Center for Infectious Disease"/>
            <person name="Wu L."/>
            <person name="Ma J."/>
        </authorList>
    </citation>
    <scope>NUCLEOTIDE SEQUENCE [LARGE SCALE GENOMIC DNA]</scope>
    <source>
        <strain evidence="4">JCM 4733</strain>
    </source>
</reference>
<proteinExistence type="inferred from homology"/>
<keyword evidence="4" id="KW-1185">Reference proteome</keyword>
<dbReference type="Proteomes" id="UP000653644">
    <property type="component" value="Unassembled WGS sequence"/>
</dbReference>
<dbReference type="SUPFAM" id="SSF117782">
    <property type="entry name" value="YbjQ-like"/>
    <property type="match status" value="1"/>
</dbReference>
<dbReference type="PANTHER" id="PTHR34068:SF2">
    <property type="entry name" value="UPF0145 PROTEIN SCO3412"/>
    <property type="match status" value="1"/>
</dbReference>
<feature type="compositionally biased region" description="Low complexity" evidence="2">
    <location>
        <begin position="84"/>
        <end position="96"/>
    </location>
</feature>
<feature type="region of interest" description="Disordered" evidence="2">
    <location>
        <begin position="55"/>
        <end position="96"/>
    </location>
</feature>
<evidence type="ECO:0000313" key="3">
    <source>
        <dbReference type="EMBL" id="GHA75872.1"/>
    </source>
</evidence>
<dbReference type="EMBL" id="BMVN01000107">
    <property type="protein sequence ID" value="GHA75872.1"/>
    <property type="molecule type" value="Genomic_DNA"/>
</dbReference>
<evidence type="ECO:0000313" key="4">
    <source>
        <dbReference type="Proteomes" id="UP000653644"/>
    </source>
</evidence>
<gene>
    <name evidence="3" type="ORF">GCM10010345_92510</name>
</gene>
<accession>A0ABQ3DCV0</accession>
<dbReference type="InterPro" id="IPR002765">
    <property type="entry name" value="UPF0145_YbjQ-like"/>
</dbReference>
<dbReference type="Pfam" id="PF01906">
    <property type="entry name" value="YbjQ_1"/>
    <property type="match status" value="1"/>
</dbReference>
<comment type="similarity">
    <text evidence="1">Belongs to the UPF0145 family.</text>
</comment>
<name>A0ABQ3DCV0_9ACTN</name>
<dbReference type="PANTHER" id="PTHR34068">
    <property type="entry name" value="UPF0145 PROTEIN YBJQ"/>
    <property type="match status" value="1"/>
</dbReference>
<protein>
    <submittedName>
        <fullName evidence="3">Uncharacterized protein</fullName>
    </submittedName>
</protein>
<organism evidence="3 4">
    <name type="scientific">Streptomyces canarius</name>
    <dbReference type="NCBI Taxonomy" id="285453"/>
    <lineage>
        <taxon>Bacteria</taxon>
        <taxon>Bacillati</taxon>
        <taxon>Actinomycetota</taxon>
        <taxon>Actinomycetes</taxon>
        <taxon>Kitasatosporales</taxon>
        <taxon>Streptomycetaceae</taxon>
        <taxon>Streptomyces</taxon>
    </lineage>
</organism>
<dbReference type="InterPro" id="IPR035439">
    <property type="entry name" value="UPF0145_dom_sf"/>
</dbReference>
<evidence type="ECO:0000256" key="1">
    <source>
        <dbReference type="ARBA" id="ARBA00010751"/>
    </source>
</evidence>
<comment type="caution">
    <text evidence="3">The sequence shown here is derived from an EMBL/GenBank/DDBJ whole genome shotgun (WGS) entry which is preliminary data.</text>
</comment>